<evidence type="ECO:0000313" key="3">
    <source>
        <dbReference type="Proteomes" id="UP000319210"/>
    </source>
</evidence>
<dbReference type="AlphaFoldDB" id="A0A4Y3QY42"/>
<reference evidence="2 3" key="1">
    <citation type="submission" date="2019-06" db="EMBL/GenBank/DDBJ databases">
        <title>Whole genome shotgun sequence of Streptomyces cacaoi subsp. cacaoi NBRC 12748.</title>
        <authorList>
            <person name="Hosoyama A."/>
            <person name="Uohara A."/>
            <person name="Ohji S."/>
            <person name="Ichikawa N."/>
        </authorList>
    </citation>
    <scope>NUCLEOTIDE SEQUENCE [LARGE SCALE GENOMIC DNA]</scope>
    <source>
        <strain evidence="2 3">NBRC 12748</strain>
    </source>
</reference>
<feature type="region of interest" description="Disordered" evidence="1">
    <location>
        <begin position="1"/>
        <end position="66"/>
    </location>
</feature>
<keyword evidence="3" id="KW-1185">Reference proteome</keyword>
<comment type="caution">
    <text evidence="2">The sequence shown here is derived from an EMBL/GenBank/DDBJ whole genome shotgun (WGS) entry which is preliminary data.</text>
</comment>
<name>A0A4Y3QY42_STRCI</name>
<feature type="compositionally biased region" description="Low complexity" evidence="1">
    <location>
        <begin position="23"/>
        <end position="35"/>
    </location>
</feature>
<feature type="compositionally biased region" description="Basic and acidic residues" evidence="1">
    <location>
        <begin position="36"/>
        <end position="50"/>
    </location>
</feature>
<gene>
    <name evidence="2" type="ORF">SCA03_29170</name>
</gene>
<proteinExistence type="predicted"/>
<accession>A0A4Y3QY42</accession>
<protein>
    <submittedName>
        <fullName evidence="2">Uncharacterized protein</fullName>
    </submittedName>
</protein>
<evidence type="ECO:0000313" key="2">
    <source>
        <dbReference type="EMBL" id="GEB50366.1"/>
    </source>
</evidence>
<dbReference type="EMBL" id="BJMM01000012">
    <property type="protein sequence ID" value="GEB50366.1"/>
    <property type="molecule type" value="Genomic_DNA"/>
</dbReference>
<evidence type="ECO:0000256" key="1">
    <source>
        <dbReference type="SAM" id="MobiDB-lite"/>
    </source>
</evidence>
<organism evidence="2 3">
    <name type="scientific">Streptomyces cacaoi</name>
    <dbReference type="NCBI Taxonomy" id="1898"/>
    <lineage>
        <taxon>Bacteria</taxon>
        <taxon>Bacillati</taxon>
        <taxon>Actinomycetota</taxon>
        <taxon>Actinomycetes</taxon>
        <taxon>Kitasatosporales</taxon>
        <taxon>Streptomycetaceae</taxon>
        <taxon>Streptomyces</taxon>
    </lineage>
</organism>
<sequence length="66" mass="6717">MPADVRLVSADVSRTHGARRGPGRIPAAGAPVRAAGRSEQRPGEKGRPERPGGCVDPAAGRPGILP</sequence>
<dbReference type="Proteomes" id="UP000319210">
    <property type="component" value="Unassembled WGS sequence"/>
</dbReference>